<name>A0A2D3NUJ2_9FUSO</name>
<protein>
    <submittedName>
        <fullName evidence="3">Cell division protein FtsZ</fullName>
    </submittedName>
</protein>
<dbReference type="RefSeq" id="WP_100024591.1">
    <property type="nucleotide sequence ID" value="NZ_CP024699.1"/>
</dbReference>
<evidence type="ECO:0000256" key="2">
    <source>
        <dbReference type="ARBA" id="ARBA00023134"/>
    </source>
</evidence>
<sequence>MEAKLKVITIGDYNISILRNYFKDNENIEFLKLALDESIDNLNTNFSKRDIVFLRTNTEDLEKLLEAGKALKEKEIITLTILEEKIIMENRKVLEETVNAIFPATKKDDTDNLLLELIRMIDNIIFERCYINLDVEDVKNMLKDSGITVFGRLNINKTISKEDIIKNINYPFYPKTLKDSKKLLIFLDTLKGFILTEGELITDILKNETSQNIEDMLFSIRIGNNLKNRIECYFIASKFVEE</sequence>
<keyword evidence="2" id="KW-0342">GTP-binding</keyword>
<evidence type="ECO:0000313" key="4">
    <source>
        <dbReference type="Proteomes" id="UP000230056"/>
    </source>
</evidence>
<dbReference type="InterPro" id="IPR008280">
    <property type="entry name" value="Tub_FtsZ_C"/>
</dbReference>
<dbReference type="EMBL" id="CP024699">
    <property type="protein sequence ID" value="ATV59020.1"/>
    <property type="molecule type" value="Genomic_DNA"/>
</dbReference>
<evidence type="ECO:0000313" key="3">
    <source>
        <dbReference type="EMBL" id="ATV59020.1"/>
    </source>
</evidence>
<dbReference type="GO" id="GO:0005525">
    <property type="term" value="F:GTP binding"/>
    <property type="evidence" value="ECO:0007669"/>
    <property type="project" value="UniProtKB-KW"/>
</dbReference>
<gene>
    <name evidence="3" type="ORF">CTM72_04180</name>
</gene>
<dbReference type="AlphaFoldDB" id="A0A2D3NUJ2"/>
<keyword evidence="3" id="KW-0131">Cell cycle</keyword>
<evidence type="ECO:0000256" key="1">
    <source>
        <dbReference type="ARBA" id="ARBA00022741"/>
    </source>
</evidence>
<proteinExistence type="predicted"/>
<keyword evidence="3" id="KW-0132">Cell division</keyword>
<accession>A0A2D3NUJ2</accession>
<keyword evidence="1" id="KW-0547">Nucleotide-binding</keyword>
<dbReference type="Gene3D" id="3.30.1330.20">
    <property type="entry name" value="Tubulin/FtsZ, C-terminal domain"/>
    <property type="match status" value="1"/>
</dbReference>
<organism evidence="3 4">
    <name type="scientific">Fusobacterium pseudoperiodonticum</name>
    <dbReference type="NCBI Taxonomy" id="2663009"/>
    <lineage>
        <taxon>Bacteria</taxon>
        <taxon>Fusobacteriati</taxon>
        <taxon>Fusobacteriota</taxon>
        <taxon>Fusobacteriia</taxon>
        <taxon>Fusobacteriales</taxon>
        <taxon>Fusobacteriaceae</taxon>
        <taxon>Fusobacterium</taxon>
    </lineage>
</organism>
<reference evidence="3 4" key="1">
    <citation type="submission" date="2017-11" db="EMBL/GenBank/DDBJ databases">
        <title>Genome sequencing of Fusobacterium periodonticum KCOM 1261.</title>
        <authorList>
            <person name="Kook J.-K."/>
            <person name="Park S.-N."/>
            <person name="Lim Y.K."/>
        </authorList>
    </citation>
    <scope>NUCLEOTIDE SEQUENCE [LARGE SCALE GENOMIC DNA]</scope>
    <source>
        <strain evidence="3 4">KCOM 1261</strain>
    </source>
</reference>
<dbReference type="SUPFAM" id="SSF55307">
    <property type="entry name" value="Tubulin C-terminal domain-like"/>
    <property type="match status" value="1"/>
</dbReference>
<dbReference type="InterPro" id="IPR037103">
    <property type="entry name" value="Tubulin/FtsZ-like_C"/>
</dbReference>
<dbReference type="Proteomes" id="UP000230056">
    <property type="component" value="Chromosome"/>
</dbReference>
<dbReference type="GO" id="GO:0051301">
    <property type="term" value="P:cell division"/>
    <property type="evidence" value="ECO:0007669"/>
    <property type="project" value="UniProtKB-KW"/>
</dbReference>